<dbReference type="AlphaFoldDB" id="A0A1G2CX55"/>
<dbReference type="PANTHER" id="PTHR37309">
    <property type="entry name" value="SLR0284 PROTEIN"/>
    <property type="match status" value="1"/>
</dbReference>
<organism evidence="2 3">
    <name type="scientific">Candidatus Lloydbacteria bacterium RIFCSPHIGHO2_01_FULL_49_22</name>
    <dbReference type="NCBI Taxonomy" id="1798658"/>
    <lineage>
        <taxon>Bacteria</taxon>
        <taxon>Candidatus Lloydiibacteriota</taxon>
    </lineage>
</organism>
<keyword evidence="1" id="KW-0472">Membrane</keyword>
<dbReference type="Proteomes" id="UP000177122">
    <property type="component" value="Unassembled WGS sequence"/>
</dbReference>
<dbReference type="PANTHER" id="PTHR37309:SF1">
    <property type="entry name" value="SLR0284 PROTEIN"/>
    <property type="match status" value="1"/>
</dbReference>
<evidence type="ECO:0000313" key="2">
    <source>
        <dbReference type="EMBL" id="OGZ05969.1"/>
    </source>
</evidence>
<proteinExistence type="predicted"/>
<dbReference type="EMBL" id="MHLI01000006">
    <property type="protein sequence ID" value="OGZ05969.1"/>
    <property type="molecule type" value="Genomic_DNA"/>
</dbReference>
<gene>
    <name evidence="2" type="ORF">A2845_03555</name>
</gene>
<feature type="transmembrane region" description="Helical" evidence="1">
    <location>
        <begin position="90"/>
        <end position="112"/>
    </location>
</feature>
<evidence type="ECO:0000313" key="3">
    <source>
        <dbReference type="Proteomes" id="UP000177122"/>
    </source>
</evidence>
<accession>A0A1G2CX55</accession>
<feature type="transmembrane region" description="Helical" evidence="1">
    <location>
        <begin position="34"/>
        <end position="51"/>
    </location>
</feature>
<evidence type="ECO:0000256" key="1">
    <source>
        <dbReference type="SAM" id="Phobius"/>
    </source>
</evidence>
<keyword evidence="1" id="KW-1133">Transmembrane helix</keyword>
<comment type="caution">
    <text evidence="2">The sequence shown here is derived from an EMBL/GenBank/DDBJ whole genome shotgun (WGS) entry which is preliminary data.</text>
</comment>
<protein>
    <recommendedName>
        <fullName evidence="4">Phage holin family protein</fullName>
    </recommendedName>
</protein>
<dbReference type="Pfam" id="PF04020">
    <property type="entry name" value="Phage_holin_4_2"/>
    <property type="match status" value="1"/>
</dbReference>
<keyword evidence="1" id="KW-0812">Transmembrane</keyword>
<name>A0A1G2CX55_9BACT</name>
<evidence type="ECO:0008006" key="4">
    <source>
        <dbReference type="Google" id="ProtNLM"/>
    </source>
</evidence>
<feature type="transmembrane region" description="Helical" evidence="1">
    <location>
        <begin position="58"/>
        <end position="78"/>
    </location>
</feature>
<sequence>MTTLLVKWLVNALAIFLVGNYLRGIHIPDYQTALWAALFLGVLNVTIRPILKILSFPITIVTLGLFSFIVNGFTFWLAAKFIDGFRVDSFWWAVLGAFIVSFISTILNRIVLGSDGKIGSVEE</sequence>
<reference evidence="2 3" key="1">
    <citation type="journal article" date="2016" name="Nat. Commun.">
        <title>Thousands of microbial genomes shed light on interconnected biogeochemical processes in an aquifer system.</title>
        <authorList>
            <person name="Anantharaman K."/>
            <person name="Brown C.T."/>
            <person name="Hug L.A."/>
            <person name="Sharon I."/>
            <person name="Castelle C.J."/>
            <person name="Probst A.J."/>
            <person name="Thomas B.C."/>
            <person name="Singh A."/>
            <person name="Wilkins M.J."/>
            <person name="Karaoz U."/>
            <person name="Brodie E.L."/>
            <person name="Williams K.H."/>
            <person name="Hubbard S.S."/>
            <person name="Banfield J.F."/>
        </authorList>
    </citation>
    <scope>NUCLEOTIDE SEQUENCE [LARGE SCALE GENOMIC DNA]</scope>
</reference>
<dbReference type="InterPro" id="IPR007165">
    <property type="entry name" value="Phage_holin_4_2"/>
</dbReference>